<dbReference type="GO" id="GO:0003677">
    <property type="term" value="F:DNA binding"/>
    <property type="evidence" value="ECO:0007669"/>
    <property type="project" value="InterPro"/>
</dbReference>
<dbReference type="InterPro" id="IPR018379">
    <property type="entry name" value="BEN_domain"/>
</dbReference>
<accession>A0A8W8MJ00</accession>
<reference evidence="3" key="1">
    <citation type="submission" date="2022-08" db="UniProtKB">
        <authorList>
            <consortium name="EnsemblMetazoa"/>
        </authorList>
    </citation>
    <scope>IDENTIFICATION</scope>
    <source>
        <strain evidence="3">05x7-T-G4-1.051#20</strain>
    </source>
</reference>
<protein>
    <recommendedName>
        <fullName evidence="2">BEN domain-containing protein</fullName>
    </recommendedName>
</protein>
<sequence length="347" mass="38966">MAFAGIGNPTDEDTLSSSPSKLNKGSPRRISTAVDKSSPSKGHRPSVTPKRQILEKSRLPSSPCIETSCAVPLATTLTREQDIKKQQKTRTSTTRKLAHSPGPMTNLFHIIGSSFDVLNNENNQFPQYQDVSFQPDEVVGEFGYNNTSTCSTSSFPVQPLIDYYQVLPYEAQTQILSFCLVLTSTLHQYMVPPLIMLLNAVKCPCKETLHRMVLCHRKFSNWMQNHKLRKLPIIKDADNIYIDVLVNPATLRTAEMKALTAKNPAIYLLSKVLDLVFSEEELRNTKGARGLDKHKLDALKEFMFSKCQSLQIEHLRPIVFNTTIQNKIGNIRQKKSCVKGSVKLSSK</sequence>
<evidence type="ECO:0000313" key="3">
    <source>
        <dbReference type="EnsemblMetazoa" id="G33541.1:cds"/>
    </source>
</evidence>
<dbReference type="PROSITE" id="PS51457">
    <property type="entry name" value="BEN"/>
    <property type="match status" value="1"/>
</dbReference>
<feature type="region of interest" description="Disordered" evidence="1">
    <location>
        <begin position="1"/>
        <end position="51"/>
    </location>
</feature>
<name>A0A8W8MJ00_MAGGI</name>
<evidence type="ECO:0000259" key="2">
    <source>
        <dbReference type="PROSITE" id="PS51457"/>
    </source>
</evidence>
<evidence type="ECO:0000256" key="1">
    <source>
        <dbReference type="SAM" id="MobiDB-lite"/>
    </source>
</evidence>
<keyword evidence="4" id="KW-1185">Reference proteome</keyword>
<dbReference type="Proteomes" id="UP000005408">
    <property type="component" value="Unassembled WGS sequence"/>
</dbReference>
<organism evidence="3 4">
    <name type="scientific">Magallana gigas</name>
    <name type="common">Pacific oyster</name>
    <name type="synonym">Crassostrea gigas</name>
    <dbReference type="NCBI Taxonomy" id="29159"/>
    <lineage>
        <taxon>Eukaryota</taxon>
        <taxon>Metazoa</taxon>
        <taxon>Spiralia</taxon>
        <taxon>Lophotrochozoa</taxon>
        <taxon>Mollusca</taxon>
        <taxon>Bivalvia</taxon>
        <taxon>Autobranchia</taxon>
        <taxon>Pteriomorphia</taxon>
        <taxon>Ostreida</taxon>
        <taxon>Ostreoidea</taxon>
        <taxon>Ostreidae</taxon>
        <taxon>Magallana</taxon>
    </lineage>
</organism>
<dbReference type="AlphaFoldDB" id="A0A8W8MJ00"/>
<feature type="domain" description="BEN" evidence="2">
    <location>
        <begin position="241"/>
        <end position="335"/>
    </location>
</feature>
<proteinExistence type="predicted"/>
<evidence type="ECO:0000313" key="4">
    <source>
        <dbReference type="Proteomes" id="UP000005408"/>
    </source>
</evidence>
<dbReference type="EnsemblMetazoa" id="G33541.1">
    <property type="protein sequence ID" value="G33541.1:cds"/>
    <property type="gene ID" value="G33541"/>
</dbReference>